<accession>X1MCS6</accession>
<sequence length="51" mass="5186">DICALIIVIACCAFIGLGIDGQVKAIFGIAVGYIFGKHGQAVVAKLPGNKV</sequence>
<protein>
    <submittedName>
        <fullName evidence="1">Uncharacterized protein</fullName>
    </submittedName>
</protein>
<organism evidence="1">
    <name type="scientific">marine sediment metagenome</name>
    <dbReference type="NCBI Taxonomy" id="412755"/>
    <lineage>
        <taxon>unclassified sequences</taxon>
        <taxon>metagenomes</taxon>
        <taxon>ecological metagenomes</taxon>
    </lineage>
</organism>
<proteinExistence type="predicted"/>
<dbReference type="EMBL" id="BARV01004150">
    <property type="protein sequence ID" value="GAI15901.1"/>
    <property type="molecule type" value="Genomic_DNA"/>
</dbReference>
<evidence type="ECO:0000313" key="1">
    <source>
        <dbReference type="EMBL" id="GAI15901.1"/>
    </source>
</evidence>
<name>X1MCS6_9ZZZZ</name>
<feature type="non-terminal residue" evidence="1">
    <location>
        <position position="1"/>
    </location>
</feature>
<gene>
    <name evidence="1" type="ORF">S06H3_09419</name>
</gene>
<reference evidence="1" key="1">
    <citation type="journal article" date="2014" name="Front. Microbiol.">
        <title>High frequency of phylogenetically diverse reductive dehalogenase-homologous genes in deep subseafloor sedimentary metagenomes.</title>
        <authorList>
            <person name="Kawai M."/>
            <person name="Futagami T."/>
            <person name="Toyoda A."/>
            <person name="Takaki Y."/>
            <person name="Nishi S."/>
            <person name="Hori S."/>
            <person name="Arai W."/>
            <person name="Tsubouchi T."/>
            <person name="Morono Y."/>
            <person name="Uchiyama I."/>
            <person name="Ito T."/>
            <person name="Fujiyama A."/>
            <person name="Inagaki F."/>
            <person name="Takami H."/>
        </authorList>
    </citation>
    <scope>NUCLEOTIDE SEQUENCE</scope>
    <source>
        <strain evidence="1">Expedition CK06-06</strain>
    </source>
</reference>
<dbReference type="AlphaFoldDB" id="X1MCS6"/>
<comment type="caution">
    <text evidence="1">The sequence shown here is derived from an EMBL/GenBank/DDBJ whole genome shotgun (WGS) entry which is preliminary data.</text>
</comment>